<feature type="domain" description="DUF4910" evidence="3">
    <location>
        <begin position="7"/>
        <end position="344"/>
    </location>
</feature>
<accession>A0ABW1D6K9</accession>
<comment type="caution">
    <text evidence="4">The sequence shown here is derived from an EMBL/GenBank/DDBJ whole genome shotgun (WGS) entry which is preliminary data.</text>
</comment>
<dbReference type="Proteomes" id="UP001596058">
    <property type="component" value="Unassembled WGS sequence"/>
</dbReference>
<evidence type="ECO:0000259" key="1">
    <source>
        <dbReference type="Pfam" id="PF09940"/>
    </source>
</evidence>
<evidence type="ECO:0000313" key="5">
    <source>
        <dbReference type="Proteomes" id="UP001596058"/>
    </source>
</evidence>
<dbReference type="EMBL" id="JBHSPA010000096">
    <property type="protein sequence ID" value="MFC5833675.1"/>
    <property type="molecule type" value="Genomic_DNA"/>
</dbReference>
<dbReference type="Gene3D" id="3.40.630.10">
    <property type="entry name" value="Zn peptidases"/>
    <property type="match status" value="1"/>
</dbReference>
<keyword evidence="5" id="KW-1185">Reference proteome</keyword>
<evidence type="ECO:0000313" key="4">
    <source>
        <dbReference type="EMBL" id="MFC5833675.1"/>
    </source>
</evidence>
<gene>
    <name evidence="4" type="ORF">ACFPZ3_58370</name>
</gene>
<dbReference type="Pfam" id="PF16221">
    <property type="entry name" value="HTH_47"/>
    <property type="match status" value="1"/>
</dbReference>
<dbReference type="InterPro" id="IPR032622">
    <property type="entry name" value="UCP01524_HTH"/>
</dbReference>
<dbReference type="InterPro" id="IPR032589">
    <property type="entry name" value="DUF4910"/>
</dbReference>
<evidence type="ECO:0000259" key="3">
    <source>
        <dbReference type="Pfam" id="PF16254"/>
    </source>
</evidence>
<sequence>MTGEEMHALVERLYPLCRSITGDGVRATLDIVGEHLELAVHEVPTGTEVLDWTVPKEWNIRDAYIKDASGARVVDFRRSNLHVVGYSVPVDAVMTLEELRPHLHTLPEQPELVPYRTSYYARTWGFCLSQRTLDGMGEGPYEVVIDSTLADGHLTYAEHVVPGLSEEEVLISCHVCHPSLANDNLAGIAVATALARRLTGRLGRPRLTYRFLFAPGTIGAITWLARNRERAGRVRHGLTLACAGDPGRLTYKRSRRDDAEIDRAVTHVLADRPHDVLPFSPYGYDERQFCSPGFNLPVGSLTRTPYAGYPEYHTSGDNPDFVTPAALSDTLETLWQVTRVLEGNRSYLNLSPYGEPQLGRRGLYGSLGGRSDTKQAQMAMLWVLNLSDGEHSLLDIAQRAHMPFAALEDAARALSAAGLVKEIA</sequence>
<feature type="domain" description="UCP01524 winged helix-turn-helix" evidence="2">
    <location>
        <begin position="346"/>
        <end position="421"/>
    </location>
</feature>
<organism evidence="4 5">
    <name type="scientific">Nonomuraea insulae</name>
    <dbReference type="NCBI Taxonomy" id="1616787"/>
    <lineage>
        <taxon>Bacteria</taxon>
        <taxon>Bacillati</taxon>
        <taxon>Actinomycetota</taxon>
        <taxon>Actinomycetes</taxon>
        <taxon>Streptosporangiales</taxon>
        <taxon>Streptosporangiaceae</taxon>
        <taxon>Nonomuraea</taxon>
    </lineage>
</organism>
<dbReference type="InterPro" id="IPR032610">
    <property type="entry name" value="DUF2172"/>
</dbReference>
<dbReference type="Pfam" id="PF09940">
    <property type="entry name" value="DUF2172"/>
    <property type="match status" value="1"/>
</dbReference>
<feature type="domain" description="DUF2172" evidence="1">
    <location>
        <begin position="57"/>
        <end position="148"/>
    </location>
</feature>
<evidence type="ECO:0000259" key="2">
    <source>
        <dbReference type="Pfam" id="PF16221"/>
    </source>
</evidence>
<dbReference type="Pfam" id="PF16254">
    <property type="entry name" value="DUF4910"/>
    <property type="match status" value="1"/>
</dbReference>
<dbReference type="Gene3D" id="3.50.30.90">
    <property type="match status" value="1"/>
</dbReference>
<protein>
    <submittedName>
        <fullName evidence="4">DUF4910 domain-containing protein</fullName>
    </submittedName>
</protein>
<dbReference type="RefSeq" id="WP_379523097.1">
    <property type="nucleotide sequence ID" value="NZ_JBHSPA010000096.1"/>
</dbReference>
<dbReference type="InterPro" id="IPR012353">
    <property type="entry name" value="UCP015244"/>
</dbReference>
<dbReference type="PIRSF" id="PIRSF015244">
    <property type="entry name" value="UCP015244"/>
    <property type="match status" value="1"/>
</dbReference>
<name>A0ABW1D6K9_9ACTN</name>
<dbReference type="Gene3D" id="1.10.10.10">
    <property type="entry name" value="Winged helix-like DNA-binding domain superfamily/Winged helix DNA-binding domain"/>
    <property type="match status" value="1"/>
</dbReference>
<dbReference type="SUPFAM" id="SSF53187">
    <property type="entry name" value="Zn-dependent exopeptidases"/>
    <property type="match status" value="1"/>
</dbReference>
<reference evidence="5" key="1">
    <citation type="journal article" date="2019" name="Int. J. Syst. Evol. Microbiol.">
        <title>The Global Catalogue of Microorganisms (GCM) 10K type strain sequencing project: providing services to taxonomists for standard genome sequencing and annotation.</title>
        <authorList>
            <consortium name="The Broad Institute Genomics Platform"/>
            <consortium name="The Broad Institute Genome Sequencing Center for Infectious Disease"/>
            <person name="Wu L."/>
            <person name="Ma J."/>
        </authorList>
    </citation>
    <scope>NUCLEOTIDE SEQUENCE [LARGE SCALE GENOMIC DNA]</scope>
    <source>
        <strain evidence="5">CCUG 53903</strain>
    </source>
</reference>
<proteinExistence type="predicted"/>
<dbReference type="InterPro" id="IPR036388">
    <property type="entry name" value="WH-like_DNA-bd_sf"/>
</dbReference>